<protein>
    <submittedName>
        <fullName evidence="9">Nuclease HARBI1</fullName>
    </submittedName>
</protein>
<feature type="domain" description="DDE Tnp4" evidence="8">
    <location>
        <begin position="136"/>
        <end position="215"/>
    </location>
</feature>
<accession>A0A9Q0MJB9</accession>
<dbReference type="GO" id="GO:0005634">
    <property type="term" value="C:nucleus"/>
    <property type="evidence" value="ECO:0007669"/>
    <property type="project" value="UniProtKB-SubCell"/>
</dbReference>
<dbReference type="PANTHER" id="PTHR22930">
    <property type="match status" value="1"/>
</dbReference>
<evidence type="ECO:0000256" key="4">
    <source>
        <dbReference type="ARBA" id="ARBA00022722"/>
    </source>
</evidence>
<evidence type="ECO:0000313" key="10">
    <source>
        <dbReference type="Proteomes" id="UP001151699"/>
    </source>
</evidence>
<evidence type="ECO:0000256" key="3">
    <source>
        <dbReference type="ARBA" id="ARBA00006958"/>
    </source>
</evidence>
<dbReference type="AlphaFoldDB" id="A0A9Q0MJB9"/>
<dbReference type="GO" id="GO:0016787">
    <property type="term" value="F:hydrolase activity"/>
    <property type="evidence" value="ECO:0007669"/>
    <property type="project" value="UniProtKB-KW"/>
</dbReference>
<dbReference type="InterPro" id="IPR027806">
    <property type="entry name" value="HARBI1_dom"/>
</dbReference>
<evidence type="ECO:0000259" key="8">
    <source>
        <dbReference type="Pfam" id="PF13359"/>
    </source>
</evidence>
<keyword evidence="6" id="KW-0378">Hydrolase</keyword>
<dbReference type="GO" id="GO:0046872">
    <property type="term" value="F:metal ion binding"/>
    <property type="evidence" value="ECO:0007669"/>
    <property type="project" value="UniProtKB-KW"/>
</dbReference>
<comment type="caution">
    <text evidence="9">The sequence shown here is derived from an EMBL/GenBank/DDBJ whole genome shotgun (WGS) entry which is preliminary data.</text>
</comment>
<keyword evidence="4" id="KW-0540">Nuclease</keyword>
<comment type="cofactor">
    <cofactor evidence="1">
        <name>a divalent metal cation</name>
        <dbReference type="ChEBI" id="CHEBI:60240"/>
    </cofactor>
</comment>
<evidence type="ECO:0000256" key="6">
    <source>
        <dbReference type="ARBA" id="ARBA00022801"/>
    </source>
</evidence>
<dbReference type="InterPro" id="IPR045249">
    <property type="entry name" value="HARBI1-like"/>
</dbReference>
<keyword evidence="5" id="KW-0479">Metal-binding</keyword>
<evidence type="ECO:0000256" key="5">
    <source>
        <dbReference type="ARBA" id="ARBA00022723"/>
    </source>
</evidence>
<evidence type="ECO:0000313" key="9">
    <source>
        <dbReference type="EMBL" id="KAJ6630502.1"/>
    </source>
</evidence>
<dbReference type="Pfam" id="PF13359">
    <property type="entry name" value="DDE_Tnp_4"/>
    <property type="match status" value="1"/>
</dbReference>
<name>A0A9Q0MJB9_9DIPT</name>
<dbReference type="Proteomes" id="UP001151699">
    <property type="component" value="Unassembled WGS sequence"/>
</dbReference>
<comment type="subcellular location">
    <subcellularLocation>
        <location evidence="2">Nucleus</location>
    </subcellularLocation>
</comment>
<dbReference type="PANTHER" id="PTHR22930:SF85">
    <property type="entry name" value="GH03217P-RELATED"/>
    <property type="match status" value="1"/>
</dbReference>
<reference evidence="9" key="1">
    <citation type="submission" date="2022-07" db="EMBL/GenBank/DDBJ databases">
        <authorList>
            <person name="Trinca V."/>
            <person name="Uliana J.V.C."/>
            <person name="Torres T.T."/>
            <person name="Ward R.J."/>
            <person name="Monesi N."/>
        </authorList>
    </citation>
    <scope>NUCLEOTIDE SEQUENCE</scope>
    <source>
        <strain evidence="9">HSMRA1968</strain>
        <tissue evidence="9">Whole embryos</tissue>
    </source>
</reference>
<gene>
    <name evidence="9" type="primary">harbi1_0</name>
    <name evidence="9" type="ORF">Bhyg_16356</name>
</gene>
<comment type="similarity">
    <text evidence="3">Belongs to the HARBI1 family.</text>
</comment>
<sequence length="225" mass="25993">MMFLEIFKISRSVFMYLYNEIKHYFKAPRVHAVAPMTRLACCLQILSNRMLNQNIIRQNVTICPQLSVSQPVVSRSVEMVLNVFEKKLCPMWIKFPSTEMEISQCKKRFYDETGMVDVIGCVTCLNVSVLPFINNQDRFGNDNGVQSINVQLVCDYDMRILSVDPRYPGGVPDTDIWSVSTERDELERIYRNGDKHVLLAHSGYPLEPWLITPFVLDESSTQQQI</sequence>
<dbReference type="GO" id="GO:0004518">
    <property type="term" value="F:nuclease activity"/>
    <property type="evidence" value="ECO:0007669"/>
    <property type="project" value="UniProtKB-KW"/>
</dbReference>
<proteinExistence type="inferred from homology"/>
<organism evidence="9 10">
    <name type="scientific">Pseudolycoriella hygida</name>
    <dbReference type="NCBI Taxonomy" id="35572"/>
    <lineage>
        <taxon>Eukaryota</taxon>
        <taxon>Metazoa</taxon>
        <taxon>Ecdysozoa</taxon>
        <taxon>Arthropoda</taxon>
        <taxon>Hexapoda</taxon>
        <taxon>Insecta</taxon>
        <taxon>Pterygota</taxon>
        <taxon>Neoptera</taxon>
        <taxon>Endopterygota</taxon>
        <taxon>Diptera</taxon>
        <taxon>Nematocera</taxon>
        <taxon>Sciaroidea</taxon>
        <taxon>Sciaridae</taxon>
        <taxon>Pseudolycoriella</taxon>
    </lineage>
</organism>
<keyword evidence="7" id="KW-0539">Nucleus</keyword>
<dbReference type="OrthoDB" id="7771432at2759"/>
<dbReference type="EMBL" id="WJQU01002785">
    <property type="protein sequence ID" value="KAJ6630502.1"/>
    <property type="molecule type" value="Genomic_DNA"/>
</dbReference>
<evidence type="ECO:0000256" key="1">
    <source>
        <dbReference type="ARBA" id="ARBA00001968"/>
    </source>
</evidence>
<evidence type="ECO:0000256" key="7">
    <source>
        <dbReference type="ARBA" id="ARBA00023242"/>
    </source>
</evidence>
<evidence type="ECO:0000256" key="2">
    <source>
        <dbReference type="ARBA" id="ARBA00004123"/>
    </source>
</evidence>
<keyword evidence="10" id="KW-1185">Reference proteome</keyword>